<sequence>MNKRHVDVAIIGTGTAGMGAYRAAREHTDNLVLIEGGDYGTTCARVGCMPSKLLIAAAESAHHSRHTELFGITTGEVKVNGKAVMARIQRERDRFVGFVLEDVEGFDANHKIKGYARFKDDHTLIIDDHTEITADRIVIATGSTPVYPPLFAEASDRLLTNDDIFELDDLPESVAVFGPGVIGLELGQALSRLGVKVKVFGRGGSVATLSDPEIREYAEKTFNQEFYLDTKAQVSTIRKKGEGVEVVYLDKSGVEVTEFFSYLLAATGRKPNVDKLGLENTSVVVDQRGVPVFDHYSMQATPDHIFIAGDVNNELTLLHEAADEGRIAGNNAGGYPEVRAGRRRATLGVVFTEPQIANIGLNLKQLEARYANNYAVGQVSFEGQGRSRVMAKNKGIMKVYAEHGTGLLLGAEMFGPAAEHLGHLLAWALQQRLTIKEMLGMPFYHPVIEEGLRTALRDLNANLRLGPEAVKGCIDCGPGA</sequence>
<dbReference type="Gene3D" id="3.50.50.60">
    <property type="entry name" value="FAD/NAD(P)-binding domain"/>
    <property type="match status" value="2"/>
</dbReference>
<dbReference type="Pfam" id="PF02852">
    <property type="entry name" value="Pyr_redox_dim"/>
    <property type="match status" value="1"/>
</dbReference>
<feature type="binding site" evidence="5">
    <location>
        <position position="52"/>
    </location>
    <ligand>
        <name>FAD</name>
        <dbReference type="ChEBI" id="CHEBI:57692"/>
    </ligand>
</feature>
<dbReference type="Proteomes" id="UP000198623">
    <property type="component" value="Unassembled WGS sequence"/>
</dbReference>
<reference evidence="10" key="1">
    <citation type="submission" date="2016-10" db="EMBL/GenBank/DDBJ databases">
        <authorList>
            <person name="Varghese N."/>
            <person name="Submissions S."/>
        </authorList>
    </citation>
    <scope>NUCLEOTIDE SEQUENCE [LARGE SCALE GENOMIC DNA]</scope>
    <source>
        <strain evidence="10">CGMCC 1.10971</strain>
    </source>
</reference>
<keyword evidence="10" id="KW-1185">Reference proteome</keyword>
<evidence type="ECO:0000313" key="9">
    <source>
        <dbReference type="EMBL" id="SFG09639.1"/>
    </source>
</evidence>
<feature type="binding site" evidence="5">
    <location>
        <position position="310"/>
    </location>
    <ligand>
        <name>FAD</name>
        <dbReference type="ChEBI" id="CHEBI:57692"/>
    </ligand>
</feature>
<dbReference type="RefSeq" id="WP_090725769.1">
    <property type="nucleotide sequence ID" value="NZ_FOOU01000003.1"/>
</dbReference>
<dbReference type="EMBL" id="FOOU01000003">
    <property type="protein sequence ID" value="SFG09639.1"/>
    <property type="molecule type" value="Genomic_DNA"/>
</dbReference>
<dbReference type="NCBIfam" id="NF004939">
    <property type="entry name" value="PRK06292.1-1"/>
    <property type="match status" value="1"/>
</dbReference>
<dbReference type="InterPro" id="IPR016156">
    <property type="entry name" value="FAD/NAD-linked_Rdtase_dimer_sf"/>
</dbReference>
<evidence type="ECO:0000256" key="5">
    <source>
        <dbReference type="PIRSR" id="PIRSR000350-3"/>
    </source>
</evidence>
<dbReference type="PRINTS" id="PR00411">
    <property type="entry name" value="PNDRDTASEI"/>
</dbReference>
<name>A0A1I2P3I8_9GAMM</name>
<proteinExistence type="inferred from homology"/>
<dbReference type="STRING" id="1045558.SAMN05216175_103210"/>
<keyword evidence="2" id="KW-0285">Flavoprotein</keyword>
<feature type="domain" description="Pyridine nucleotide-disulphide oxidoreductase dimerisation" evidence="7">
    <location>
        <begin position="348"/>
        <end position="455"/>
    </location>
</feature>
<dbReference type="Pfam" id="PF07992">
    <property type="entry name" value="Pyr_redox_2"/>
    <property type="match status" value="1"/>
</dbReference>
<organism evidence="9 10">
    <name type="scientific">Neptunomonas qingdaonensis</name>
    <dbReference type="NCBI Taxonomy" id="1045558"/>
    <lineage>
        <taxon>Bacteria</taxon>
        <taxon>Pseudomonadati</taxon>
        <taxon>Pseudomonadota</taxon>
        <taxon>Gammaproteobacteria</taxon>
        <taxon>Oceanospirillales</taxon>
        <taxon>Oceanospirillaceae</taxon>
        <taxon>Neptunomonas</taxon>
    </lineage>
</organism>
<dbReference type="PRINTS" id="PR00368">
    <property type="entry name" value="FADPNR"/>
</dbReference>
<keyword evidence="5" id="KW-0520">NAD</keyword>
<dbReference type="InterPro" id="IPR023753">
    <property type="entry name" value="FAD/NAD-binding_dom"/>
</dbReference>
<dbReference type="PANTHER" id="PTHR43014:SF4">
    <property type="entry name" value="PYRIDINE NUCLEOTIDE-DISULFIDE OXIDOREDUCTASE RCLA-RELATED"/>
    <property type="match status" value="1"/>
</dbReference>
<feature type="domain" description="FAD/NAD(P)-binding" evidence="8">
    <location>
        <begin position="7"/>
        <end position="325"/>
    </location>
</feature>
<evidence type="ECO:0000256" key="4">
    <source>
        <dbReference type="PIRSR" id="PIRSR000350-2"/>
    </source>
</evidence>
<feature type="disulfide bond" description="Redox-active" evidence="6">
    <location>
        <begin position="43"/>
        <end position="48"/>
    </location>
</feature>
<comment type="similarity">
    <text evidence="1">Belongs to the class-I pyridine nucleotide-disulfide oxidoreductase family.</text>
</comment>
<evidence type="ECO:0000256" key="2">
    <source>
        <dbReference type="ARBA" id="ARBA00022630"/>
    </source>
</evidence>
<keyword evidence="3 5" id="KW-0274">FAD</keyword>
<keyword evidence="5" id="KW-0547">Nucleotide-binding</keyword>
<evidence type="ECO:0000259" key="8">
    <source>
        <dbReference type="Pfam" id="PF07992"/>
    </source>
</evidence>
<dbReference type="AlphaFoldDB" id="A0A1I2P3I8"/>
<dbReference type="SUPFAM" id="SSF51905">
    <property type="entry name" value="FAD/NAD(P)-binding domain"/>
    <property type="match status" value="1"/>
</dbReference>
<dbReference type="InterPro" id="IPR001100">
    <property type="entry name" value="Pyr_nuc-diS_OxRdtase"/>
</dbReference>
<dbReference type="GO" id="GO:0050660">
    <property type="term" value="F:flavin adenine dinucleotide binding"/>
    <property type="evidence" value="ECO:0007669"/>
    <property type="project" value="TreeGrafter"/>
</dbReference>
<evidence type="ECO:0000259" key="7">
    <source>
        <dbReference type="Pfam" id="PF02852"/>
    </source>
</evidence>
<feature type="binding site" evidence="5">
    <location>
        <begin position="141"/>
        <end position="143"/>
    </location>
    <ligand>
        <name>FAD</name>
        <dbReference type="ChEBI" id="CHEBI:57692"/>
    </ligand>
</feature>
<dbReference type="PIRSF" id="PIRSF000350">
    <property type="entry name" value="Mercury_reductase_MerA"/>
    <property type="match status" value="1"/>
</dbReference>
<feature type="active site" description="Proton acceptor" evidence="4">
    <location>
        <position position="445"/>
    </location>
</feature>
<feature type="binding site" evidence="5">
    <location>
        <begin position="178"/>
        <end position="185"/>
    </location>
    <ligand>
        <name>NAD(+)</name>
        <dbReference type="ChEBI" id="CHEBI:57540"/>
    </ligand>
</feature>
<comment type="cofactor">
    <cofactor evidence="5">
        <name>FAD</name>
        <dbReference type="ChEBI" id="CHEBI:57692"/>
    </cofactor>
    <text evidence="5">Binds 1 FAD per subunit.</text>
</comment>
<evidence type="ECO:0000256" key="6">
    <source>
        <dbReference type="PIRSR" id="PIRSR000350-4"/>
    </source>
</evidence>
<dbReference type="InterPro" id="IPR036188">
    <property type="entry name" value="FAD/NAD-bd_sf"/>
</dbReference>
<dbReference type="GO" id="GO:0003955">
    <property type="term" value="F:NAD(P)H dehydrogenase (quinone) activity"/>
    <property type="evidence" value="ECO:0007669"/>
    <property type="project" value="TreeGrafter"/>
</dbReference>
<feature type="binding site" evidence="5">
    <location>
        <position position="268"/>
    </location>
    <ligand>
        <name>NAD(+)</name>
        <dbReference type="ChEBI" id="CHEBI:57540"/>
    </ligand>
</feature>
<protein>
    <submittedName>
        <fullName evidence="9">Dihydrolipoamide dehydrogenase</fullName>
    </submittedName>
</protein>
<evidence type="ECO:0000313" key="10">
    <source>
        <dbReference type="Proteomes" id="UP000198623"/>
    </source>
</evidence>
<evidence type="ECO:0000256" key="3">
    <source>
        <dbReference type="ARBA" id="ARBA00022827"/>
    </source>
</evidence>
<accession>A0A1I2P3I8</accession>
<gene>
    <name evidence="9" type="ORF">SAMN05216175_103210</name>
</gene>
<dbReference type="PANTHER" id="PTHR43014">
    <property type="entry name" value="MERCURIC REDUCTASE"/>
    <property type="match status" value="1"/>
</dbReference>
<dbReference type="Gene3D" id="3.30.390.30">
    <property type="match status" value="1"/>
</dbReference>
<dbReference type="OrthoDB" id="9800167at2"/>
<evidence type="ECO:0000256" key="1">
    <source>
        <dbReference type="ARBA" id="ARBA00007532"/>
    </source>
</evidence>
<dbReference type="InterPro" id="IPR004099">
    <property type="entry name" value="Pyr_nucl-diS_OxRdtase_dimer"/>
</dbReference>
<dbReference type="SUPFAM" id="SSF55424">
    <property type="entry name" value="FAD/NAD-linked reductases, dimerisation (C-terminal) domain"/>
    <property type="match status" value="1"/>
</dbReference>